<evidence type="ECO:0000256" key="3">
    <source>
        <dbReference type="ARBA" id="ARBA00022844"/>
    </source>
</evidence>
<evidence type="ECO:0000256" key="4">
    <source>
        <dbReference type="SAM" id="MobiDB-lite"/>
    </source>
</evidence>
<feature type="region of interest" description="Disordered" evidence="4">
    <location>
        <begin position="295"/>
        <end position="321"/>
    </location>
</feature>
<evidence type="ECO:0000259" key="6">
    <source>
        <dbReference type="Pfam" id="PF08762"/>
    </source>
</evidence>
<dbReference type="GO" id="GO:0019028">
    <property type="term" value="C:viral capsid"/>
    <property type="evidence" value="ECO:0007669"/>
    <property type="project" value="UniProtKB-KW"/>
</dbReference>
<dbReference type="InterPro" id="IPR033703">
    <property type="entry name" value="Rhv-like"/>
</dbReference>
<dbReference type="Gene3D" id="2.60.120.20">
    <property type="match status" value="3"/>
</dbReference>
<dbReference type="InterPro" id="IPR001676">
    <property type="entry name" value="Picornavirus_capsid"/>
</dbReference>
<feature type="domain" description="Picornavirus capsid" evidence="5">
    <location>
        <begin position="102"/>
        <end position="190"/>
    </location>
</feature>
<evidence type="ECO:0000259" key="5">
    <source>
        <dbReference type="Pfam" id="PF00073"/>
    </source>
</evidence>
<dbReference type="InterPro" id="IPR014872">
    <property type="entry name" value="Dicistrovirus_capsid-polyPr_C"/>
</dbReference>
<dbReference type="GO" id="GO:0005198">
    <property type="term" value="F:structural molecule activity"/>
    <property type="evidence" value="ECO:0007669"/>
    <property type="project" value="InterPro"/>
</dbReference>
<proteinExistence type="predicted"/>
<accession>A0A2U8JQ64</accession>
<dbReference type="Pfam" id="PF08762">
    <property type="entry name" value="CRPV_capsid"/>
    <property type="match status" value="1"/>
</dbReference>
<feature type="compositionally biased region" description="Polar residues" evidence="4">
    <location>
        <begin position="305"/>
        <end position="321"/>
    </location>
</feature>
<sequence length="837" mass="92808">METKNNQDTLFKPVQSREINTINLEHNSPLVEHTLGSTHSILSSSKNEAVSDPGSISTTKLFTKPIVFAPDLEWSVDLAQNELIFNQPLLDIFETLRRSPGGQSLRAHTFFRSGARVQLKLSSSPFHSGKLVFYYVPPGVNNTFRESIFAKVQYPCVYVDAGNSTTAELNIPFVTIKDFFATQNPDRLSDYGSVCVAVFNRLAIGSAGPTTVNFALSLHPTENQIALPVLAHDIVLQAGIVPMLASVLPEVLPSLLEGSAPVIGSAIGGAAAGSALTSVVSDLTNREQQNLVHNLQRDNDDLRNKNNTSSPKDLNVSAPSLSNMTGLGTEHLSLYPEATYVKNNEPHSPRDDEMDLLRIARVPSLIHTGLWFDTDAPNSVLLKFNVDPMTIPSTPTTNNVFTAYPTYLAHVTEPFAYWRGSIDYHFTFACTQQHKGKIIVAWIPYDSISDNMSAIEPNPTVESLSLYPNEIFDLSLNSEFVFSVPYNTETPYRETSDYYNRLLTDGSFVDNATQNTSLGTLYIMVYNRLSHPSTVTSSINYNCFIRAGSDYQLRALRYRKGDPNTYEKFRYITLQSGLDVSMESSRSGMERMSENRVGETSNHVSNTVFQDDPSEHNIGYLLSKYYPQVGIQFSLETNSTRRVNIANLPGILHRAPRVTAEADPRWRNLISHFRDIFAFWHGSLNYFLIHNSTVNTPILLVASHDPTGTTSSSFLVPSGSENQLNDSYGSFDTNVEEMANVDLSETAIYSHISNLRVNPTIEVTTPYRSIYRRLYTTDSVTGASENATQVSCAGTLDLIYSNPSSTDIPVSALLFQSVGSDFRFKYLIPPPSLRSLA</sequence>
<dbReference type="CDD" id="cd00205">
    <property type="entry name" value="rhv_like"/>
    <property type="match status" value="2"/>
</dbReference>
<dbReference type="SUPFAM" id="SSF88633">
    <property type="entry name" value="Positive stranded ssRNA viruses"/>
    <property type="match status" value="3"/>
</dbReference>
<keyword evidence="2" id="KW-0167">Capsid protein</keyword>
<dbReference type="InterPro" id="IPR029053">
    <property type="entry name" value="Viral_coat"/>
</dbReference>
<dbReference type="Pfam" id="PF00073">
    <property type="entry name" value="Rhv"/>
    <property type="match status" value="2"/>
</dbReference>
<comment type="subcellular location">
    <subcellularLocation>
        <location evidence="1">Virion</location>
    </subcellularLocation>
</comment>
<name>A0A2U8JQ64_9VIRU</name>
<reference evidence="7" key="1">
    <citation type="journal article" date="2018" name="J. Gen. Virol.">
        <title>Metagenomic analysis of Varroa-free Australian honey bees (Apis mellifera) shows a diverse Picornavirales virome.</title>
        <authorList>
            <person name="Roberts J.M."/>
            <person name="Anderson D.L."/>
            <person name="Durr P.A."/>
        </authorList>
    </citation>
    <scope>NUCLEOTIDE SEQUENCE</scope>
    <source>
        <strain evidence="7">NT-8</strain>
    </source>
</reference>
<dbReference type="EMBL" id="MG995696">
    <property type="protein sequence ID" value="AWK77847.1"/>
    <property type="molecule type" value="Genomic_RNA"/>
</dbReference>
<feature type="domain" description="Dicistrovirus capsid-polyprotein C-terminal" evidence="6">
    <location>
        <begin position="647"/>
        <end position="833"/>
    </location>
</feature>
<evidence type="ECO:0000256" key="2">
    <source>
        <dbReference type="ARBA" id="ARBA00022561"/>
    </source>
</evidence>
<organism evidence="7">
    <name type="scientific">Darwin bee virus 6</name>
    <dbReference type="NCBI Taxonomy" id="2201281"/>
    <lineage>
        <taxon>Viruses</taxon>
        <taxon>Riboviria</taxon>
        <taxon>Orthornavirae</taxon>
        <taxon>Pisuviricota</taxon>
        <taxon>Pisoniviricetes</taxon>
        <taxon>Picornavirales</taxon>
    </lineage>
</organism>
<protein>
    <submittedName>
        <fullName evidence="7">Structural polyprotein</fullName>
    </submittedName>
</protein>
<evidence type="ECO:0000313" key="7">
    <source>
        <dbReference type="EMBL" id="AWK77847.1"/>
    </source>
</evidence>
<feature type="compositionally biased region" description="Basic and acidic residues" evidence="4">
    <location>
        <begin position="295"/>
        <end position="304"/>
    </location>
</feature>
<feature type="domain" description="Picornavirus capsid" evidence="5">
    <location>
        <begin position="406"/>
        <end position="497"/>
    </location>
</feature>
<reference evidence="7" key="2">
    <citation type="submission" date="2018-02" db="EMBL/GenBank/DDBJ databases">
        <authorList>
            <person name="Anderson D."/>
            <person name="Durr P."/>
        </authorList>
    </citation>
    <scope>NUCLEOTIDE SEQUENCE</scope>
    <source>
        <strain evidence="7">NT-8</strain>
    </source>
</reference>
<keyword evidence="3" id="KW-0946">Virion</keyword>
<evidence type="ECO:0000256" key="1">
    <source>
        <dbReference type="ARBA" id="ARBA00004328"/>
    </source>
</evidence>